<dbReference type="OrthoDB" id="2123952at2759"/>
<dbReference type="GO" id="GO:0000981">
    <property type="term" value="F:DNA-binding transcription factor activity, RNA polymerase II-specific"/>
    <property type="evidence" value="ECO:0007669"/>
    <property type="project" value="InterPro"/>
</dbReference>
<evidence type="ECO:0000256" key="1">
    <source>
        <dbReference type="ARBA" id="ARBA00023242"/>
    </source>
</evidence>
<evidence type="ECO:0000259" key="3">
    <source>
        <dbReference type="PROSITE" id="PS50048"/>
    </source>
</evidence>
<feature type="region of interest" description="Disordered" evidence="2">
    <location>
        <begin position="165"/>
        <end position="187"/>
    </location>
</feature>
<dbReference type="AlphaFoldDB" id="A0A9N9AMJ9"/>
<accession>A0A9N9AMJ9</accession>
<organism evidence="4 5">
    <name type="scientific">Acaulospora morrowiae</name>
    <dbReference type="NCBI Taxonomy" id="94023"/>
    <lineage>
        <taxon>Eukaryota</taxon>
        <taxon>Fungi</taxon>
        <taxon>Fungi incertae sedis</taxon>
        <taxon>Mucoromycota</taxon>
        <taxon>Glomeromycotina</taxon>
        <taxon>Glomeromycetes</taxon>
        <taxon>Diversisporales</taxon>
        <taxon>Acaulosporaceae</taxon>
        <taxon>Acaulospora</taxon>
    </lineage>
</organism>
<feature type="domain" description="Zn(2)-C6 fungal-type" evidence="3">
    <location>
        <begin position="11"/>
        <end position="40"/>
    </location>
</feature>
<dbReference type="CDD" id="cd12148">
    <property type="entry name" value="fungal_TF_MHR"/>
    <property type="match status" value="1"/>
</dbReference>
<name>A0A9N9AMJ9_9GLOM</name>
<dbReference type="Gene3D" id="4.10.240.10">
    <property type="entry name" value="Zn(2)-C6 fungal-type DNA-binding domain"/>
    <property type="match status" value="1"/>
</dbReference>
<evidence type="ECO:0000313" key="5">
    <source>
        <dbReference type="Proteomes" id="UP000789342"/>
    </source>
</evidence>
<dbReference type="PANTHER" id="PTHR31668">
    <property type="entry name" value="GLUCOSE TRANSPORT TRANSCRIPTION REGULATOR RGT1-RELATED-RELATED"/>
    <property type="match status" value="1"/>
</dbReference>
<comment type="caution">
    <text evidence="4">The sequence shown here is derived from an EMBL/GenBank/DDBJ whole genome shotgun (WGS) entry which is preliminary data.</text>
</comment>
<keyword evidence="1" id="KW-0539">Nucleus</keyword>
<dbReference type="PROSITE" id="PS50048">
    <property type="entry name" value="ZN2_CY6_FUNGAL_2"/>
    <property type="match status" value="1"/>
</dbReference>
<sequence>MYPSRSKVTTACRNCKEKKIKCSGPPVCDRCQEKNRNCDFIPVQKKRGPRPKLKPEIVESPKNRLLGHHPYIELPFSSDNEKSRELYHTNETAHVINVENSIDREIKDNEVKSREDNGISNHLHYPSCDHMIWPFVSHEKNCETIHGLSQVPQLMNNPRETFSISEPRSRTENLTKKTKRSNLSNPKPKLNNKFLNSTIASFNSFSSTPMSSFHTNIINPPILSKIQSEFLIKFYFTRLHEWTPVLNQLVFLAQYYSASSQPSAAVLYAIYSAVVGYIKSHGTEMLGHNIPMNVGLYVEFTKCFLTEEYQNGGGTLLEKFQASCILYWCVWLGYLDKDHRTYLGTGTLSASLLEKTYNVTYEDILRCQHGLDQVYTIHSSTIAEFQILIRSYKIIQSIRNDEKIPMTLVNRKTIPEVCVPGSKQSKKIQLSYVYHDMVSILLYTNISKSAHEELIKHIAINALQLSESEELVPYSCLYFFCLRKTTEFHMMNSKLESVPLCENRPDDDTFDQKRTKLAKGLLANALYILTKHGYNYFLNRISRKSFEFWISFCASENVDLNKNSKLPEERRSLILNLRDINGMIDLFELVDSPNNFSMHYDETSPTRYFDDGQYQTQTLLSPFSYGEVTYPESLMDNNLLLFESMNVHPCQHQLEFCFMDFAISATDNA</sequence>
<keyword evidence="5" id="KW-1185">Reference proteome</keyword>
<dbReference type="Proteomes" id="UP000789342">
    <property type="component" value="Unassembled WGS sequence"/>
</dbReference>
<dbReference type="InterPro" id="IPR001138">
    <property type="entry name" value="Zn2Cys6_DnaBD"/>
</dbReference>
<dbReference type="EMBL" id="CAJVPV010002876">
    <property type="protein sequence ID" value="CAG8538260.1"/>
    <property type="molecule type" value="Genomic_DNA"/>
</dbReference>
<dbReference type="SMART" id="SM00066">
    <property type="entry name" value="GAL4"/>
    <property type="match status" value="1"/>
</dbReference>
<dbReference type="SUPFAM" id="SSF57701">
    <property type="entry name" value="Zn2/Cys6 DNA-binding domain"/>
    <property type="match status" value="1"/>
</dbReference>
<proteinExistence type="predicted"/>
<protein>
    <submittedName>
        <fullName evidence="4">14966_t:CDS:1</fullName>
    </submittedName>
</protein>
<reference evidence="4" key="1">
    <citation type="submission" date="2021-06" db="EMBL/GenBank/DDBJ databases">
        <authorList>
            <person name="Kallberg Y."/>
            <person name="Tangrot J."/>
            <person name="Rosling A."/>
        </authorList>
    </citation>
    <scope>NUCLEOTIDE SEQUENCE</scope>
    <source>
        <strain evidence="4">CL551</strain>
    </source>
</reference>
<dbReference type="PROSITE" id="PS00463">
    <property type="entry name" value="ZN2_CY6_FUNGAL_1"/>
    <property type="match status" value="1"/>
</dbReference>
<dbReference type="CDD" id="cd00067">
    <property type="entry name" value="GAL4"/>
    <property type="match status" value="1"/>
</dbReference>
<evidence type="ECO:0000313" key="4">
    <source>
        <dbReference type="EMBL" id="CAG8538260.1"/>
    </source>
</evidence>
<gene>
    <name evidence="4" type="ORF">AMORRO_LOCUS5000</name>
</gene>
<dbReference type="InterPro" id="IPR050797">
    <property type="entry name" value="Carb_Metab_Trans_Reg"/>
</dbReference>
<dbReference type="GO" id="GO:0008270">
    <property type="term" value="F:zinc ion binding"/>
    <property type="evidence" value="ECO:0007669"/>
    <property type="project" value="InterPro"/>
</dbReference>
<evidence type="ECO:0000256" key="2">
    <source>
        <dbReference type="SAM" id="MobiDB-lite"/>
    </source>
</evidence>
<dbReference type="InterPro" id="IPR036864">
    <property type="entry name" value="Zn2-C6_fun-type_DNA-bd_sf"/>
</dbReference>
<dbReference type="Pfam" id="PF00172">
    <property type="entry name" value="Zn_clus"/>
    <property type="match status" value="1"/>
</dbReference>